<evidence type="ECO:0000313" key="8">
    <source>
        <dbReference type="Proteomes" id="UP001259239"/>
    </source>
</evidence>
<dbReference type="GO" id="GO:0005886">
    <property type="term" value="C:plasma membrane"/>
    <property type="evidence" value="ECO:0007669"/>
    <property type="project" value="TreeGrafter"/>
</dbReference>
<feature type="transmembrane region" description="Helical" evidence="6">
    <location>
        <begin position="20"/>
        <end position="37"/>
    </location>
</feature>
<keyword evidence="3 6" id="KW-0812">Transmembrane</keyword>
<dbReference type="EMBL" id="JARQGV010000004">
    <property type="protein sequence ID" value="MDT2250439.1"/>
    <property type="molecule type" value="Genomic_DNA"/>
</dbReference>
<keyword evidence="5 6" id="KW-0472">Membrane</keyword>
<evidence type="ECO:0000256" key="2">
    <source>
        <dbReference type="ARBA" id="ARBA00010350"/>
    </source>
</evidence>
<organism evidence="7 8">
    <name type="scientific">Paenibacillus larvae</name>
    <dbReference type="NCBI Taxonomy" id="1464"/>
    <lineage>
        <taxon>Bacteria</taxon>
        <taxon>Bacillati</taxon>
        <taxon>Bacillota</taxon>
        <taxon>Bacilli</taxon>
        <taxon>Bacillales</taxon>
        <taxon>Paenibacillaceae</taxon>
        <taxon>Paenibacillus</taxon>
    </lineage>
</organism>
<proteinExistence type="inferred from homology"/>
<comment type="similarity">
    <text evidence="2 6">Belongs to the BI1 family.</text>
</comment>
<comment type="subcellular location">
    <subcellularLocation>
        <location evidence="1">Membrane</location>
        <topology evidence="1">Multi-pass membrane protein</topology>
    </subcellularLocation>
</comment>
<dbReference type="AlphaFoldDB" id="A0AAP5N1B4"/>
<reference evidence="7" key="2">
    <citation type="submission" date="2023-03" db="EMBL/GenBank/DDBJ databases">
        <authorList>
            <person name="Obshta O."/>
            <person name="Zabrodski M.W."/>
            <person name="Soomro T."/>
            <person name="Wilson G."/>
            <person name="Masood F."/>
            <person name="Thebeau J."/>
            <person name="Bezerra Da Silva M.C."/>
            <person name="Raza F."/>
            <person name="Biganski S."/>
            <person name="Jose M."/>
            <person name="Camilli M."/>
            <person name="Kozii I.V."/>
            <person name="Kozii R.V."/>
            <person name="Simko E."/>
            <person name="Wood S.C."/>
        </authorList>
    </citation>
    <scope>NUCLEOTIDE SEQUENCE</scope>
    <source>
        <strain evidence="7">PL001</strain>
    </source>
</reference>
<evidence type="ECO:0000256" key="3">
    <source>
        <dbReference type="ARBA" id="ARBA00022692"/>
    </source>
</evidence>
<evidence type="ECO:0000256" key="4">
    <source>
        <dbReference type="ARBA" id="ARBA00022989"/>
    </source>
</evidence>
<evidence type="ECO:0000256" key="5">
    <source>
        <dbReference type="ARBA" id="ARBA00023136"/>
    </source>
</evidence>
<keyword evidence="4 6" id="KW-1133">Transmembrane helix</keyword>
<dbReference type="PANTHER" id="PTHR23291:SF50">
    <property type="entry name" value="PROTEIN LIFEGUARD 4"/>
    <property type="match status" value="1"/>
</dbReference>
<gene>
    <name evidence="7" type="ORF">P7H09_03370</name>
</gene>
<comment type="caution">
    <text evidence="7">The sequence shown here is derived from an EMBL/GenBank/DDBJ whole genome shotgun (WGS) entry which is preliminary data.</text>
</comment>
<dbReference type="RefSeq" id="WP_023483212.1">
    <property type="nucleotide sequence ID" value="NZ_CBCRXL010000085.1"/>
</dbReference>
<reference evidence="7" key="1">
    <citation type="journal article" date="2023" name="J. Vet. Diagn. Invest.">
        <title>Oxytetracycline-resistant Paenibacillus larvae identified in commercial beekeeping operations in Saskatchewan using pooled honey sampling.</title>
        <authorList>
            <person name="Obshta O."/>
            <person name="Zabrodski M.W."/>
            <person name="Soomro T."/>
            <person name="Wilson G."/>
            <person name="Masood F."/>
            <person name="Thebeau J."/>
            <person name="Silva M.C.B."/>
            <person name="Biganski S."/>
            <person name="Kozii I.V."/>
            <person name="Koziy R.V."/>
            <person name="Raza M.F."/>
            <person name="Jose M.S."/>
            <person name="Simko E."/>
            <person name="Wood S.C."/>
        </authorList>
    </citation>
    <scope>NUCLEOTIDE SEQUENCE</scope>
    <source>
        <strain evidence="7">PL001</strain>
    </source>
</reference>
<dbReference type="InterPro" id="IPR006214">
    <property type="entry name" value="Bax_inhibitor_1-related"/>
</dbReference>
<feature type="transmembrane region" description="Helical" evidence="6">
    <location>
        <begin position="43"/>
        <end position="60"/>
    </location>
</feature>
<evidence type="ECO:0000313" key="7">
    <source>
        <dbReference type="EMBL" id="MDT2250439.1"/>
    </source>
</evidence>
<accession>A0AAP5N1B4</accession>
<dbReference type="Proteomes" id="UP001259239">
    <property type="component" value="Unassembled WGS sequence"/>
</dbReference>
<feature type="transmembrane region" description="Helical" evidence="6">
    <location>
        <begin position="193"/>
        <end position="213"/>
    </location>
</feature>
<feature type="transmembrane region" description="Helical" evidence="6">
    <location>
        <begin position="93"/>
        <end position="116"/>
    </location>
</feature>
<feature type="transmembrane region" description="Helical" evidence="6">
    <location>
        <begin position="123"/>
        <end position="147"/>
    </location>
</feature>
<dbReference type="CDD" id="cd10432">
    <property type="entry name" value="BI-1-like_bacterial"/>
    <property type="match status" value="1"/>
</dbReference>
<dbReference type="Pfam" id="PF01027">
    <property type="entry name" value="Bax1-I"/>
    <property type="match status" value="1"/>
</dbReference>
<dbReference type="PANTHER" id="PTHR23291">
    <property type="entry name" value="BAX INHIBITOR-RELATED"/>
    <property type="match status" value="1"/>
</dbReference>
<feature type="transmembrane region" description="Helical" evidence="6">
    <location>
        <begin position="153"/>
        <end position="172"/>
    </location>
</feature>
<protein>
    <submittedName>
        <fullName evidence="7">Bax inhibitor-1/YccA family protein</fullName>
    </submittedName>
</protein>
<sequence length="216" mass="23658">MEQTMTYSDKGSFSHILRTFSLSLLVSFLGMLVGAYFIPPKMVPIFIFIELGMLIAALFLRKKTGLGYGFLYTFTAVSGVTLYPVIMMYGAKIGANVVAGTFITTAVIFGSLALYAHRSKRDFFFLGGFLFAATIGLIIISLINLFLPIAAGGFNILWAGAGVLIFSGWVLYDVSQYREGVAVEDVPMAALNIYLDFINLFLYLLRLVAAIFGGRD</sequence>
<evidence type="ECO:0000256" key="6">
    <source>
        <dbReference type="RuleBase" id="RU004379"/>
    </source>
</evidence>
<feature type="transmembrane region" description="Helical" evidence="6">
    <location>
        <begin position="67"/>
        <end position="87"/>
    </location>
</feature>
<name>A0AAP5N1B4_9BACL</name>
<evidence type="ECO:0000256" key="1">
    <source>
        <dbReference type="ARBA" id="ARBA00004141"/>
    </source>
</evidence>